<keyword evidence="2" id="KW-0285">Flavoprotein</keyword>
<organism evidence="9 10">
    <name type="scientific">Candidatus Kaiserbacteria bacterium RIFCSPHIGHO2_02_FULL_55_25</name>
    <dbReference type="NCBI Taxonomy" id="1798498"/>
    <lineage>
        <taxon>Bacteria</taxon>
        <taxon>Candidatus Kaiseribacteriota</taxon>
    </lineage>
</organism>
<evidence type="ECO:0000256" key="7">
    <source>
        <dbReference type="ARBA" id="ARBA00047880"/>
    </source>
</evidence>
<protein>
    <recommendedName>
        <fullName evidence="1">riboflavin kinase</fullName>
        <ecNumber evidence="1">2.7.1.26</ecNumber>
    </recommendedName>
</protein>
<feature type="domain" description="Riboflavin kinase" evidence="8">
    <location>
        <begin position="2"/>
        <end position="111"/>
    </location>
</feature>
<evidence type="ECO:0000256" key="5">
    <source>
        <dbReference type="ARBA" id="ARBA00022741"/>
    </source>
</evidence>
<reference evidence="9 10" key="1">
    <citation type="journal article" date="2016" name="Nat. Commun.">
        <title>Thousands of microbial genomes shed light on interconnected biogeochemical processes in an aquifer system.</title>
        <authorList>
            <person name="Anantharaman K."/>
            <person name="Brown C.T."/>
            <person name="Hug L.A."/>
            <person name="Sharon I."/>
            <person name="Castelle C.J."/>
            <person name="Probst A.J."/>
            <person name="Thomas B.C."/>
            <person name="Singh A."/>
            <person name="Wilkins M.J."/>
            <person name="Karaoz U."/>
            <person name="Brodie E.L."/>
            <person name="Williams K.H."/>
            <person name="Hubbard S.S."/>
            <person name="Banfield J.F."/>
        </authorList>
    </citation>
    <scope>NUCLEOTIDE SEQUENCE [LARGE SCALE GENOMIC DNA]</scope>
</reference>
<dbReference type="EC" id="2.7.1.26" evidence="1"/>
<dbReference type="InterPro" id="IPR023468">
    <property type="entry name" value="Riboflavin_kinase"/>
</dbReference>
<keyword evidence="6" id="KW-0067">ATP-binding</keyword>
<comment type="caution">
    <text evidence="9">The sequence shown here is derived from an EMBL/GenBank/DDBJ whole genome shotgun (WGS) entry which is preliminary data.</text>
</comment>
<evidence type="ECO:0000256" key="2">
    <source>
        <dbReference type="ARBA" id="ARBA00022630"/>
    </source>
</evidence>
<dbReference type="SUPFAM" id="SSF82114">
    <property type="entry name" value="Riboflavin kinase-like"/>
    <property type="match status" value="1"/>
</dbReference>
<dbReference type="AlphaFoldDB" id="A0A1F6E5B2"/>
<sequence>MHSFTGIVQRSSKRATALGYPTANIPLSDDSSGVYAARVFVDNQVYRAAAFADPKRNILEAHIVDFDGDLYNKEITIELVRKMRDTKQFEDDDALREAIVDDVAKVREYFKN</sequence>
<dbReference type="Pfam" id="PF01687">
    <property type="entry name" value="Flavokinase"/>
    <property type="match status" value="1"/>
</dbReference>
<dbReference type="PANTHER" id="PTHR22749">
    <property type="entry name" value="RIBOFLAVIN KINASE/FMN ADENYLYLTRANSFERASE"/>
    <property type="match status" value="1"/>
</dbReference>
<dbReference type="Proteomes" id="UP000176914">
    <property type="component" value="Unassembled WGS sequence"/>
</dbReference>
<proteinExistence type="predicted"/>
<evidence type="ECO:0000256" key="6">
    <source>
        <dbReference type="ARBA" id="ARBA00022840"/>
    </source>
</evidence>
<accession>A0A1F6E5B2</accession>
<dbReference type="InterPro" id="IPR023465">
    <property type="entry name" value="Riboflavin_kinase_dom_sf"/>
</dbReference>
<evidence type="ECO:0000256" key="4">
    <source>
        <dbReference type="ARBA" id="ARBA00022679"/>
    </source>
</evidence>
<gene>
    <name evidence="9" type="ORF">A3C20_02310</name>
</gene>
<dbReference type="EMBL" id="MFLL01000029">
    <property type="protein sequence ID" value="OGG68730.1"/>
    <property type="molecule type" value="Genomic_DNA"/>
</dbReference>
<dbReference type="InterPro" id="IPR015865">
    <property type="entry name" value="Riboflavin_kinase_bac/euk"/>
</dbReference>
<keyword evidence="5" id="KW-0547">Nucleotide-binding</keyword>
<evidence type="ECO:0000256" key="1">
    <source>
        <dbReference type="ARBA" id="ARBA00012105"/>
    </source>
</evidence>
<evidence type="ECO:0000313" key="9">
    <source>
        <dbReference type="EMBL" id="OGG68730.1"/>
    </source>
</evidence>
<dbReference type="GO" id="GO:0005524">
    <property type="term" value="F:ATP binding"/>
    <property type="evidence" value="ECO:0007669"/>
    <property type="project" value="UniProtKB-KW"/>
</dbReference>
<dbReference type="PANTHER" id="PTHR22749:SF6">
    <property type="entry name" value="RIBOFLAVIN KINASE"/>
    <property type="match status" value="1"/>
</dbReference>
<name>A0A1F6E5B2_9BACT</name>
<evidence type="ECO:0000256" key="3">
    <source>
        <dbReference type="ARBA" id="ARBA00022643"/>
    </source>
</evidence>
<evidence type="ECO:0000259" key="8">
    <source>
        <dbReference type="SMART" id="SM00904"/>
    </source>
</evidence>
<comment type="catalytic activity">
    <reaction evidence="7">
        <text>riboflavin + ATP = FMN + ADP + H(+)</text>
        <dbReference type="Rhea" id="RHEA:14357"/>
        <dbReference type="ChEBI" id="CHEBI:15378"/>
        <dbReference type="ChEBI" id="CHEBI:30616"/>
        <dbReference type="ChEBI" id="CHEBI:57986"/>
        <dbReference type="ChEBI" id="CHEBI:58210"/>
        <dbReference type="ChEBI" id="CHEBI:456216"/>
        <dbReference type="EC" id="2.7.1.26"/>
    </reaction>
</comment>
<dbReference type="Gene3D" id="2.40.30.30">
    <property type="entry name" value="Riboflavin kinase-like"/>
    <property type="match status" value="1"/>
</dbReference>
<keyword evidence="3" id="KW-0288">FMN</keyword>
<dbReference type="SMART" id="SM00904">
    <property type="entry name" value="Flavokinase"/>
    <property type="match status" value="1"/>
</dbReference>
<dbReference type="GO" id="GO:0008531">
    <property type="term" value="F:riboflavin kinase activity"/>
    <property type="evidence" value="ECO:0007669"/>
    <property type="project" value="UniProtKB-EC"/>
</dbReference>
<evidence type="ECO:0000313" key="10">
    <source>
        <dbReference type="Proteomes" id="UP000176914"/>
    </source>
</evidence>
<keyword evidence="4" id="KW-0808">Transferase</keyword>
<dbReference type="GO" id="GO:0009398">
    <property type="term" value="P:FMN biosynthetic process"/>
    <property type="evidence" value="ECO:0007669"/>
    <property type="project" value="TreeGrafter"/>
</dbReference>
<dbReference type="GO" id="GO:0009231">
    <property type="term" value="P:riboflavin biosynthetic process"/>
    <property type="evidence" value="ECO:0007669"/>
    <property type="project" value="InterPro"/>
</dbReference>